<protein>
    <submittedName>
        <fullName evidence="2">Uncharacterized protein</fullName>
    </submittedName>
</protein>
<feature type="region of interest" description="Disordered" evidence="1">
    <location>
        <begin position="19"/>
        <end position="40"/>
    </location>
</feature>
<gene>
    <name evidence="2" type="ORF">WJX72_008979</name>
</gene>
<proteinExistence type="predicted"/>
<organism evidence="2 3">
    <name type="scientific">[Myrmecia] bisecta</name>
    <dbReference type="NCBI Taxonomy" id="41462"/>
    <lineage>
        <taxon>Eukaryota</taxon>
        <taxon>Viridiplantae</taxon>
        <taxon>Chlorophyta</taxon>
        <taxon>core chlorophytes</taxon>
        <taxon>Trebouxiophyceae</taxon>
        <taxon>Trebouxiales</taxon>
        <taxon>Trebouxiaceae</taxon>
        <taxon>Myrmecia</taxon>
    </lineage>
</organism>
<accession>A0AAW1R8L0</accession>
<comment type="caution">
    <text evidence="2">The sequence shown here is derived from an EMBL/GenBank/DDBJ whole genome shotgun (WGS) entry which is preliminary data.</text>
</comment>
<name>A0AAW1R8L0_9CHLO</name>
<evidence type="ECO:0000256" key="1">
    <source>
        <dbReference type="SAM" id="MobiDB-lite"/>
    </source>
</evidence>
<keyword evidence="3" id="KW-1185">Reference proteome</keyword>
<feature type="compositionally biased region" description="Polar residues" evidence="1">
    <location>
        <begin position="29"/>
        <end position="40"/>
    </location>
</feature>
<reference evidence="2 3" key="1">
    <citation type="journal article" date="2024" name="Nat. Commun.">
        <title>Phylogenomics reveals the evolutionary origins of lichenization in chlorophyte algae.</title>
        <authorList>
            <person name="Puginier C."/>
            <person name="Libourel C."/>
            <person name="Otte J."/>
            <person name="Skaloud P."/>
            <person name="Haon M."/>
            <person name="Grisel S."/>
            <person name="Petersen M."/>
            <person name="Berrin J.G."/>
            <person name="Delaux P.M."/>
            <person name="Dal Grande F."/>
            <person name="Keller J."/>
        </authorList>
    </citation>
    <scope>NUCLEOTIDE SEQUENCE [LARGE SCALE GENOMIC DNA]</scope>
    <source>
        <strain evidence="2 3">SAG 2043</strain>
    </source>
</reference>
<dbReference type="AlphaFoldDB" id="A0AAW1R8L0"/>
<sequence>MLVARGTLPFRTRKQTAVFKASEGATDATRGSAQRPTPGSVTLDQFAQHFDTLYEKRCDDEHPTDADLAFMVEEVHTLPLYQRVRAAGNCNLECFVVDKFQDHMHRFHI</sequence>
<evidence type="ECO:0000313" key="3">
    <source>
        <dbReference type="Proteomes" id="UP001489004"/>
    </source>
</evidence>
<dbReference type="Proteomes" id="UP001489004">
    <property type="component" value="Unassembled WGS sequence"/>
</dbReference>
<evidence type="ECO:0000313" key="2">
    <source>
        <dbReference type="EMBL" id="KAK9829974.1"/>
    </source>
</evidence>
<dbReference type="EMBL" id="JALJOR010000001">
    <property type="protein sequence ID" value="KAK9829974.1"/>
    <property type="molecule type" value="Genomic_DNA"/>
</dbReference>